<feature type="signal peptide" evidence="6">
    <location>
        <begin position="1"/>
        <end position="20"/>
    </location>
</feature>
<keyword evidence="10" id="KW-1185">Reference proteome</keyword>
<evidence type="ECO:0000256" key="3">
    <source>
        <dbReference type="ARBA" id="ARBA00022825"/>
    </source>
</evidence>
<feature type="chain" id="PRO_5047156398" evidence="6">
    <location>
        <begin position="21"/>
        <end position="1938"/>
    </location>
</feature>
<feature type="domain" description="Inhibitor I9" evidence="8">
    <location>
        <begin position="81"/>
        <end position="183"/>
    </location>
</feature>
<dbReference type="PROSITE" id="PS51892">
    <property type="entry name" value="SUBTILASE"/>
    <property type="match status" value="1"/>
</dbReference>
<reference evidence="9 10" key="1">
    <citation type="submission" date="2023-09" db="EMBL/GenBank/DDBJ databases">
        <authorList>
            <person name="Qi X."/>
        </authorList>
    </citation>
    <scope>NUCLEOTIDE SEQUENCE [LARGE SCALE GENOMIC DNA]</scope>
    <source>
        <strain evidence="9 10">S1-1</strain>
    </source>
</reference>
<feature type="domain" description="Peptidase S8/S53" evidence="7">
    <location>
        <begin position="218"/>
        <end position="751"/>
    </location>
</feature>
<dbReference type="PROSITE" id="PS00136">
    <property type="entry name" value="SUBTILASE_ASP"/>
    <property type="match status" value="1"/>
</dbReference>
<dbReference type="Proteomes" id="UP001301442">
    <property type="component" value="Chromosome"/>
</dbReference>
<evidence type="ECO:0000256" key="4">
    <source>
        <dbReference type="PROSITE-ProRule" id="PRU01240"/>
    </source>
</evidence>
<keyword evidence="5" id="KW-1133">Transmembrane helix</keyword>
<dbReference type="InterPro" id="IPR023827">
    <property type="entry name" value="Peptidase_S8_Asp-AS"/>
</dbReference>
<keyword evidence="5" id="KW-0812">Transmembrane</keyword>
<evidence type="ECO:0000313" key="10">
    <source>
        <dbReference type="Proteomes" id="UP001301442"/>
    </source>
</evidence>
<accession>A0ABZ0GST5</accession>
<keyword evidence="6" id="KW-0732">Signal</keyword>
<dbReference type="InterPro" id="IPR015500">
    <property type="entry name" value="Peptidase_S8_subtilisin-rel"/>
</dbReference>
<evidence type="ECO:0000313" key="9">
    <source>
        <dbReference type="EMBL" id="WOH38883.1"/>
    </source>
</evidence>
<dbReference type="InterPro" id="IPR022398">
    <property type="entry name" value="Peptidase_S8_His-AS"/>
</dbReference>
<evidence type="ECO:0000259" key="7">
    <source>
        <dbReference type="Pfam" id="PF00082"/>
    </source>
</evidence>
<dbReference type="EMBL" id="CP136600">
    <property type="protein sequence ID" value="WOH38883.1"/>
    <property type="molecule type" value="Genomic_DNA"/>
</dbReference>
<dbReference type="SUPFAM" id="SSF52743">
    <property type="entry name" value="Subtilisin-like"/>
    <property type="match status" value="1"/>
</dbReference>
<dbReference type="Gene3D" id="3.50.30.30">
    <property type="match status" value="1"/>
</dbReference>
<dbReference type="InterPro" id="IPR013783">
    <property type="entry name" value="Ig-like_fold"/>
</dbReference>
<feature type="transmembrane region" description="Helical" evidence="5">
    <location>
        <begin position="1916"/>
        <end position="1934"/>
    </location>
</feature>
<dbReference type="Gene3D" id="3.40.50.200">
    <property type="entry name" value="Peptidase S8/S53 domain"/>
    <property type="match status" value="1"/>
</dbReference>
<organism evidence="9 10">
    <name type="scientific">Thalassotalea fonticola</name>
    <dbReference type="NCBI Taxonomy" id="3065649"/>
    <lineage>
        <taxon>Bacteria</taxon>
        <taxon>Pseudomonadati</taxon>
        <taxon>Pseudomonadota</taxon>
        <taxon>Gammaproteobacteria</taxon>
        <taxon>Alteromonadales</taxon>
        <taxon>Colwelliaceae</taxon>
        <taxon>Thalassotalea</taxon>
    </lineage>
</organism>
<feature type="active site" description="Charge relay system" evidence="4">
    <location>
        <position position="715"/>
    </location>
</feature>
<dbReference type="InterPro" id="IPR045051">
    <property type="entry name" value="SBT"/>
</dbReference>
<keyword evidence="1 4" id="KW-0645">Protease</keyword>
<keyword evidence="3 4" id="KW-0720">Serine protease</keyword>
<dbReference type="Pfam" id="PF00082">
    <property type="entry name" value="Peptidase_S8"/>
    <property type="match status" value="1"/>
</dbReference>
<sequence length="1938" mass="211435">MTFKKLISGSLVAAYSSAVAATIMAGNNDVKLVPITTQAVVSHKEADQTDFQNVSGRVNSHIHSTTKIEFDYEPGLVGAHSYIVQLKDKPLTAFNDKNSYLNANPKFSRASNLSSPSALFSSKADYHKHLLTNQHSVISSLNSKGLNVEVNYQLTSALNGFTIKAEQDIAQQIAQLAEVKSVTKLGFSKLQSYSLANDIGAKNIWQGKSLVNSGEFKGEGITIAILDTGINSDHISFVDQPIDESSKHVHLFPKANTYHGLCNTGDERCNNKLIGIRSYSEVYDIVHGGVEIGEGVITSPLPIYNNAVAEGFVYRPGEDYHSHGSHVASVIAGNIIDDVNLHYPKYQYWNSNGIPLKASSYQVSGIAPNAQIISYQVCDPLANAVSCPDEAVLKAIDDAISDDVDVINFSIAKSGGAKVNPYVDPVEMAFLNAHAADIVVVTAVGNDDNYSFGLGDHASPWLLSVGSADKSDSYLVSTTVNEISGGDPETFPKEETVEGNVAITEYSARTGYVGDAFTGHPTVAEAKLDTSLYSDDDKQKLRFCIELPENTFEKSEIALCLATTNGNSSLLSGLNIYEAYQHMAEQAEKAGAGGMIIVGVYGTPNVTVNYINPDFPATFLGGGSGFFYDWVVTSADKGLLVNATINPLTEYFYPTVLGMMNTVNTSMGPGEGINGEYLLPSIVAPSVNVLAAAADETPFNEDGNSSDWDKFSGSSTASAVVAGAAALVKQAHPDWSPSEIISALTLTAKSAVHVNNSDKGGFPDAYTMGAGLVNVENAINTGLVMHESVDNFRSADPNLQNISALNIPAAIETACYGTCSLTRTFKATRDGSWRTQVFMDYASASTTVTPAEFTLVKGETIDLTIDIVIVDESLRLGWDFDKWQGQYSEESSDIINNDGNLTGGDIVFIPDDRSIPEVHLPVVVESRLDVVNDMHRIDIELNKGSKVLPLFNTDDVDTAEFVVYQPVISTAKETFVHAVNVRDDMSCYLYHEEACANPLFDIEQHVADRTAHVEWIRAPQGSKRIFAEASEVGVRNLIDNRRKNSIKVAIGRDLNRNSRVEFKEEVLCISDFTSAFSTNDSSVGSNNFCSLTDPIAGDYWVMYQWASGFDQQFTEFYQDELSTVIKTHTGIINNDVSKDIVITGDTFTKEVTVTWDLETEPNQTVFAAFNAIDNVKTINLNLKRTNDVAVLTTNTKQNEILPGSIIDMEIDIRENLSQATQYLDLSVQLPEGAQLVGNILPDNNSHLQLSTQPISNGFKVVGTINSAASLDRDYVISTNSDNSMCRTPLVEQQDHGEYIDLGLTPITGSAMRLSEGSEEFYLLSDAAQEIVSNPRREKADGELESDKEWAERVHFDQNGPFNWMATTDDSGQQYIDREHIVVDLQAVFAESDVETPWISFYENGDFAKGRFMYVFGNGFIDFQNFASPNPLGTQTPNNNQPESNSDTIHIDFSYSGPFSGSNLSNTIAPLWRAAGHNEQFIVPFNPIATEQNEISGISVGHVGSKLVVDYNNVKTGWKTTCVNEQLIELSDGSIATQCLLNTGELDYQSISENKKIHSSLMEFYGNDNYNFQVFMETGASKNKPGEYEVIIAYGDITRTIFTDNSLEYDDLPLNNAQYNGVVGVLGHEGYKNSYGGIYHANEYYSSYKVDESTEIVNAIKPGKVVCFDYQGPGSKAGKIKFKVQLPNDLVAGDELVFGLSNSGQNTIFSNQAKFVVNSSLAVSQLSNIVMVEDSATKQIAASLSDANVEVDITSTDRFIKVTSQVNGSLLNISIDSDADYFTTKPAIITLTLISKDNANQKLSVSFLVDVSPVNDAPALTYKQDSFDILSTEFVELIALATDADNDELSYLWSGEHIDEEQKFNGSMSLSNLPAGTHQFDLMVTDGQVEVSKAFTVNVTQAEEEPSLERKEPNGAAFIWLSLFTLLTLIGRRTLINRR</sequence>
<dbReference type="RefSeq" id="WP_348397649.1">
    <property type="nucleotide sequence ID" value="NZ_CP136600.1"/>
</dbReference>
<evidence type="ECO:0000256" key="1">
    <source>
        <dbReference type="ARBA" id="ARBA00022670"/>
    </source>
</evidence>
<dbReference type="Gene3D" id="2.60.40.10">
    <property type="entry name" value="Immunoglobulins"/>
    <property type="match status" value="1"/>
</dbReference>
<dbReference type="InterPro" id="IPR010259">
    <property type="entry name" value="S8pro/Inhibitor_I9"/>
</dbReference>
<dbReference type="InterPro" id="IPR036852">
    <property type="entry name" value="Peptidase_S8/S53_dom_sf"/>
</dbReference>
<dbReference type="PROSITE" id="PS00137">
    <property type="entry name" value="SUBTILASE_HIS"/>
    <property type="match status" value="1"/>
</dbReference>
<protein>
    <submittedName>
        <fullName evidence="9">S8 family serine peptidase</fullName>
    </submittedName>
</protein>
<feature type="active site" description="Charge relay system" evidence="4">
    <location>
        <position position="227"/>
    </location>
</feature>
<name>A0ABZ0GST5_9GAMM</name>
<evidence type="ECO:0000259" key="8">
    <source>
        <dbReference type="Pfam" id="PF05922"/>
    </source>
</evidence>
<evidence type="ECO:0000256" key="5">
    <source>
        <dbReference type="SAM" id="Phobius"/>
    </source>
</evidence>
<dbReference type="Pfam" id="PF05922">
    <property type="entry name" value="Inhibitor_I9"/>
    <property type="match status" value="1"/>
</dbReference>
<feature type="active site" description="Charge relay system" evidence="4">
    <location>
        <position position="323"/>
    </location>
</feature>
<dbReference type="InterPro" id="IPR000209">
    <property type="entry name" value="Peptidase_S8/S53_dom"/>
</dbReference>
<comment type="similarity">
    <text evidence="4">Belongs to the peptidase S8 family.</text>
</comment>
<evidence type="ECO:0000256" key="2">
    <source>
        <dbReference type="ARBA" id="ARBA00022801"/>
    </source>
</evidence>
<keyword evidence="2 4" id="KW-0378">Hydrolase</keyword>
<evidence type="ECO:0000256" key="6">
    <source>
        <dbReference type="SAM" id="SignalP"/>
    </source>
</evidence>
<proteinExistence type="inferred from homology"/>
<dbReference type="PANTHER" id="PTHR10795">
    <property type="entry name" value="PROPROTEIN CONVERTASE SUBTILISIN/KEXIN"/>
    <property type="match status" value="1"/>
</dbReference>
<gene>
    <name evidence="9" type="ORF">RI844_06600</name>
</gene>
<keyword evidence="5" id="KW-0472">Membrane</keyword>
<dbReference type="PRINTS" id="PR00723">
    <property type="entry name" value="SUBTILISIN"/>
</dbReference>